<dbReference type="GO" id="GO:0007399">
    <property type="term" value="P:nervous system development"/>
    <property type="evidence" value="ECO:0007669"/>
    <property type="project" value="UniProtKB-ARBA"/>
</dbReference>
<dbReference type="InterPro" id="IPR036116">
    <property type="entry name" value="FN3_sf"/>
</dbReference>
<evidence type="ECO:0000256" key="6">
    <source>
        <dbReference type="ARBA" id="ARBA00023136"/>
    </source>
</evidence>
<feature type="signal peptide" evidence="11">
    <location>
        <begin position="1"/>
        <end position="22"/>
    </location>
</feature>
<feature type="domain" description="Ig-like" evidence="12">
    <location>
        <begin position="410"/>
        <end position="496"/>
    </location>
</feature>
<dbReference type="FunFam" id="2.60.40.10:FF:001167">
    <property type="entry name" value="Roundabout 2, isoform B"/>
    <property type="match status" value="1"/>
</dbReference>
<keyword evidence="2 10" id="KW-0812">Transmembrane</keyword>
<feature type="domain" description="Ig-like" evidence="12">
    <location>
        <begin position="222"/>
        <end position="306"/>
    </location>
</feature>
<feature type="chain" id="PRO_5035211154" description="Roundabout" evidence="11">
    <location>
        <begin position="23"/>
        <end position="1171"/>
    </location>
</feature>
<feature type="compositionally biased region" description="Pro residues" evidence="9">
    <location>
        <begin position="1057"/>
        <end position="1067"/>
    </location>
</feature>
<evidence type="ECO:0000256" key="5">
    <source>
        <dbReference type="ARBA" id="ARBA00022989"/>
    </source>
</evidence>
<evidence type="ECO:0000256" key="8">
    <source>
        <dbReference type="ARBA" id="ARBA00023319"/>
    </source>
</evidence>
<dbReference type="OMA" id="NVWICVL"/>
<feature type="domain" description="Ig-like" evidence="12">
    <location>
        <begin position="311"/>
        <end position="401"/>
    </location>
</feature>
<feature type="domain" description="Fibronectin type-III" evidence="13">
    <location>
        <begin position="517"/>
        <end position="610"/>
    </location>
</feature>
<feature type="domain" description="Ig-like" evidence="12">
    <location>
        <begin position="27"/>
        <end position="122"/>
    </location>
</feature>
<evidence type="ECO:0008006" key="16">
    <source>
        <dbReference type="Google" id="ProtNLM"/>
    </source>
</evidence>
<dbReference type="PANTHER" id="PTHR44170">
    <property type="entry name" value="PROTEIN SIDEKICK"/>
    <property type="match status" value="1"/>
</dbReference>
<dbReference type="InterPro" id="IPR003599">
    <property type="entry name" value="Ig_sub"/>
</dbReference>
<proteinExistence type="predicted"/>
<evidence type="ECO:0000256" key="2">
    <source>
        <dbReference type="ARBA" id="ARBA00022692"/>
    </source>
</evidence>
<dbReference type="OrthoDB" id="428111at2759"/>
<dbReference type="SMART" id="SM00408">
    <property type="entry name" value="IGc2"/>
    <property type="match status" value="5"/>
</dbReference>
<feature type="transmembrane region" description="Helical" evidence="10">
    <location>
        <begin position="836"/>
        <end position="858"/>
    </location>
</feature>
<evidence type="ECO:0000259" key="13">
    <source>
        <dbReference type="PROSITE" id="PS50853"/>
    </source>
</evidence>
<keyword evidence="8" id="KW-0393">Immunoglobulin domain</keyword>
<dbReference type="CDD" id="cd00063">
    <property type="entry name" value="FN3"/>
    <property type="match status" value="3"/>
</dbReference>
<dbReference type="Pfam" id="PF13927">
    <property type="entry name" value="Ig_3"/>
    <property type="match status" value="3"/>
</dbReference>
<dbReference type="InterPro" id="IPR013098">
    <property type="entry name" value="Ig_I-set"/>
</dbReference>
<evidence type="ECO:0000313" key="15">
    <source>
        <dbReference type="Proteomes" id="UP000494040"/>
    </source>
</evidence>
<feature type="domain" description="Fibronectin type-III" evidence="13">
    <location>
        <begin position="631"/>
        <end position="725"/>
    </location>
</feature>
<evidence type="ECO:0000256" key="11">
    <source>
        <dbReference type="SAM" id="SignalP"/>
    </source>
</evidence>
<keyword evidence="5 10" id="KW-1133">Transmembrane helix</keyword>
<evidence type="ECO:0000259" key="12">
    <source>
        <dbReference type="PROSITE" id="PS50835"/>
    </source>
</evidence>
<dbReference type="PROSITE" id="PS50835">
    <property type="entry name" value="IG_LIKE"/>
    <property type="match status" value="5"/>
</dbReference>
<feature type="compositionally biased region" description="Low complexity" evidence="9">
    <location>
        <begin position="1073"/>
        <end position="1083"/>
    </location>
</feature>
<feature type="domain" description="Ig-like" evidence="12">
    <location>
        <begin position="128"/>
        <end position="217"/>
    </location>
</feature>
<dbReference type="AlphaFoldDB" id="A0A8I6RST7"/>
<sequence length="1171" mass="128106">MFWRRIRPWIVLVVATIGTVQGQFRSPRIIEHPSDVVVPKNEPVTLYCKAEGRPEPSIRWYKDGEFVNTNGPDVKTHRVLLPSGSLFFLRVAHGKKEQDDGVYWCVATNQVGSATSRNATLHVAVLRDEFRSVPVGTRVAAGETALLECGPPKGYPEPSILWKKDGTMIDLEASDRVRIVDGGNLMIREVKPSDEGRYQCIAQNIVGVKETTPALLTVHVKPFFSKEPSDVTVVADSSVELECKVGGDPVPKILWRRDDGKMPVGRAKITDEKNLRVDRVQPEDEGVYICEASNLVGSISAKAALTVHSAPNFIVKPTDETVSLNGIAGFECLAEGNPRPSVFWTKEGSQVLMFPGNSYGRFAVSPSGRLSINGVLREDSGFLVCSALSVAGSATARAFLQVRSVGDVPPPIIEVGPANQTLPLHSLATLPCQAAGDPKPKVKWFKNGGQLASSKRIIIFENGTLQIDDLEKSDSGLYTCTGVSESGESSWSSSLSVEENPGAELHRSPDPSVFPKPPSTPRLLNSSESSLTVAWDPPQGTTTLIGYTLEYYSPDLQTGWVVAAHRVNAHSIVVKDLKPDTRYVFIVRAENSFGLSVPSNISVVGRTLSKDSRAVPPQQLDEARARLGTKVLTLMELVATSSTSVRVTWEVLTGDEYLEGAYVRFRELAGGSHKYNMVTVMNAGATQYTVSNLRKFTKYEFFLVPFFKSVEGQPSNSKIVQTLEDVPSATPTGVSFEIINTTSVFLRWSPPPPQHLNGVLLGYKVVIRSNTSFAETSLNTTTASMLLGNLSPKSSYSVRISGFTRAGLGPYSPEVSISTVEPLQRPRAYQPSTPTWLLVVTAGSALVLGLSCITALYLRRRQLSKELGHLSVSGNEVSLLQGAGKDTFWIERGGWGKEGINGQGDYAEVDTRGLTTFCNVRKDQPTPYATTTLLNRRPCPELVPLSETKIEEEPPQENNESGLYYEFDSTGEEVKTNKLPSKFNSAGNVANWTEFLPPPPDHPPPHHRTTRSINQEMCVSPQVSRRCPPVPPARNYSPAWLDSNNSVNSEPARKHYPPPMQKPPPIPRFNVGHSQSSHSSSSSCPYHRCSKSQNSENASLLYRQPINSEECSHSQDKCVQSMVNCRNYRNDDYSGPCWNEDCSSHASDTGCSCSESSCLYSEANHAEICAN</sequence>
<dbReference type="InterPro" id="IPR013783">
    <property type="entry name" value="Ig-like_fold"/>
</dbReference>
<keyword evidence="4" id="KW-0677">Repeat</keyword>
<dbReference type="Pfam" id="PF07679">
    <property type="entry name" value="I-set"/>
    <property type="match status" value="2"/>
</dbReference>
<dbReference type="SMART" id="SM00060">
    <property type="entry name" value="FN3"/>
    <property type="match status" value="3"/>
</dbReference>
<dbReference type="GO" id="GO:0016020">
    <property type="term" value="C:membrane"/>
    <property type="evidence" value="ECO:0007669"/>
    <property type="project" value="UniProtKB-SubCell"/>
</dbReference>
<dbReference type="GO" id="GO:0098609">
    <property type="term" value="P:cell-cell adhesion"/>
    <property type="evidence" value="ECO:0007669"/>
    <property type="project" value="TreeGrafter"/>
</dbReference>
<organism evidence="14 15">
    <name type="scientific">Cimex lectularius</name>
    <name type="common">Bed bug</name>
    <name type="synonym">Acanthia lectularia</name>
    <dbReference type="NCBI Taxonomy" id="79782"/>
    <lineage>
        <taxon>Eukaryota</taxon>
        <taxon>Metazoa</taxon>
        <taxon>Ecdysozoa</taxon>
        <taxon>Arthropoda</taxon>
        <taxon>Hexapoda</taxon>
        <taxon>Insecta</taxon>
        <taxon>Pterygota</taxon>
        <taxon>Neoptera</taxon>
        <taxon>Paraneoptera</taxon>
        <taxon>Hemiptera</taxon>
        <taxon>Heteroptera</taxon>
        <taxon>Panheteroptera</taxon>
        <taxon>Cimicomorpha</taxon>
        <taxon>Cimicidae</taxon>
        <taxon>Cimex</taxon>
    </lineage>
</organism>
<dbReference type="FunFam" id="2.60.40.10:FF:000028">
    <property type="entry name" value="Neuronal cell adhesion molecule"/>
    <property type="match status" value="1"/>
</dbReference>
<comment type="subcellular location">
    <subcellularLocation>
        <location evidence="1">Membrane</location>
        <topology evidence="1">Single-pass membrane protein</topology>
    </subcellularLocation>
</comment>
<evidence type="ECO:0000256" key="4">
    <source>
        <dbReference type="ARBA" id="ARBA00022737"/>
    </source>
</evidence>
<dbReference type="PROSITE" id="PS50853">
    <property type="entry name" value="FN3"/>
    <property type="match status" value="3"/>
</dbReference>
<evidence type="ECO:0000256" key="7">
    <source>
        <dbReference type="ARBA" id="ARBA00023157"/>
    </source>
</evidence>
<dbReference type="FunFam" id="2.60.40.10:FF:000026">
    <property type="entry name" value="roundabout homolog 2 isoform X1"/>
    <property type="match status" value="1"/>
</dbReference>
<evidence type="ECO:0000256" key="10">
    <source>
        <dbReference type="SAM" id="Phobius"/>
    </source>
</evidence>
<dbReference type="GO" id="GO:0030154">
    <property type="term" value="P:cell differentiation"/>
    <property type="evidence" value="ECO:0007669"/>
    <property type="project" value="UniProtKB-ARBA"/>
</dbReference>
<evidence type="ECO:0000313" key="14">
    <source>
        <dbReference type="EnsemblMetazoa" id="XP_014250864.1"/>
    </source>
</evidence>
<evidence type="ECO:0000256" key="9">
    <source>
        <dbReference type="SAM" id="MobiDB-lite"/>
    </source>
</evidence>
<keyword evidence="15" id="KW-1185">Reference proteome</keyword>
<dbReference type="Gene3D" id="2.60.40.10">
    <property type="entry name" value="Immunoglobulins"/>
    <property type="match status" value="8"/>
</dbReference>
<dbReference type="EnsemblMetazoa" id="XM_014395378.2">
    <property type="protein sequence ID" value="XP_014250864.1"/>
    <property type="gene ID" value="LOC106667424"/>
</dbReference>
<accession>A0A8I6RST7</accession>
<keyword evidence="7" id="KW-1015">Disulfide bond</keyword>
<evidence type="ECO:0000256" key="3">
    <source>
        <dbReference type="ARBA" id="ARBA00022729"/>
    </source>
</evidence>
<keyword evidence="3 11" id="KW-0732">Signal</keyword>
<name>A0A8I6RST7_CIMLE</name>
<dbReference type="Proteomes" id="UP000494040">
    <property type="component" value="Unassembled WGS sequence"/>
</dbReference>
<feature type="compositionally biased region" description="Low complexity" evidence="9">
    <location>
        <begin position="484"/>
        <end position="499"/>
    </location>
</feature>
<dbReference type="SMART" id="SM00409">
    <property type="entry name" value="IG"/>
    <property type="match status" value="5"/>
</dbReference>
<dbReference type="InterPro" id="IPR003961">
    <property type="entry name" value="FN3_dom"/>
</dbReference>
<feature type="domain" description="Fibronectin type-III" evidence="13">
    <location>
        <begin position="730"/>
        <end position="822"/>
    </location>
</feature>
<dbReference type="PANTHER" id="PTHR44170:SF60">
    <property type="entry name" value="ROUNDABOUT HOMOLOG 1"/>
    <property type="match status" value="1"/>
</dbReference>
<dbReference type="InterPro" id="IPR036179">
    <property type="entry name" value="Ig-like_dom_sf"/>
</dbReference>
<protein>
    <recommendedName>
        <fullName evidence="16">Roundabout</fullName>
    </recommendedName>
</protein>
<feature type="region of interest" description="Disordered" evidence="9">
    <location>
        <begin position="1019"/>
        <end position="1088"/>
    </location>
</feature>
<dbReference type="InterPro" id="IPR003598">
    <property type="entry name" value="Ig_sub2"/>
</dbReference>
<dbReference type="GeneID" id="106667424"/>
<reference evidence="14" key="1">
    <citation type="submission" date="2022-01" db="UniProtKB">
        <authorList>
            <consortium name="EnsemblMetazoa"/>
        </authorList>
    </citation>
    <scope>IDENTIFICATION</scope>
</reference>
<dbReference type="SMART" id="SM00406">
    <property type="entry name" value="IGv"/>
    <property type="match status" value="3"/>
</dbReference>
<dbReference type="Pfam" id="PF00041">
    <property type="entry name" value="fn3"/>
    <property type="match status" value="2"/>
</dbReference>
<keyword evidence="6 10" id="KW-0472">Membrane</keyword>
<dbReference type="GO" id="GO:0009653">
    <property type="term" value="P:anatomical structure morphogenesis"/>
    <property type="evidence" value="ECO:0007669"/>
    <property type="project" value="UniProtKB-ARBA"/>
</dbReference>
<dbReference type="InterPro" id="IPR013106">
    <property type="entry name" value="Ig_V-set"/>
</dbReference>
<dbReference type="SUPFAM" id="SSF49265">
    <property type="entry name" value="Fibronectin type III"/>
    <property type="match status" value="2"/>
</dbReference>
<dbReference type="KEGG" id="clec:106667424"/>
<dbReference type="FunFam" id="2.60.40.10:FF:000008">
    <property type="entry name" value="roundabout homolog 2 isoform X2"/>
    <property type="match status" value="2"/>
</dbReference>
<dbReference type="FunFam" id="2.60.40.10:FF:000053">
    <property type="entry name" value="Roundabout guidance receptor 1"/>
    <property type="match status" value="1"/>
</dbReference>
<feature type="region of interest" description="Disordered" evidence="9">
    <location>
        <begin position="484"/>
        <end position="522"/>
    </location>
</feature>
<dbReference type="InterPro" id="IPR007110">
    <property type="entry name" value="Ig-like_dom"/>
</dbReference>
<dbReference type="SUPFAM" id="SSF48726">
    <property type="entry name" value="Immunoglobulin"/>
    <property type="match status" value="5"/>
</dbReference>
<dbReference type="RefSeq" id="XP_014250864.1">
    <property type="nucleotide sequence ID" value="XM_014395378.2"/>
</dbReference>
<dbReference type="FunFam" id="2.60.40.10:FF:000189">
    <property type="entry name" value="Neogenin isoform 3"/>
    <property type="match status" value="1"/>
</dbReference>
<evidence type="ECO:0000256" key="1">
    <source>
        <dbReference type="ARBA" id="ARBA00004167"/>
    </source>
</evidence>